<feature type="non-terminal residue" evidence="2">
    <location>
        <position position="1"/>
    </location>
</feature>
<evidence type="ECO:0000313" key="2">
    <source>
        <dbReference type="EMBL" id="KAK2107585.1"/>
    </source>
</evidence>
<dbReference type="InterPro" id="IPR036941">
    <property type="entry name" value="Rcpt_L-dom_sf"/>
</dbReference>
<dbReference type="Gene3D" id="3.80.20.20">
    <property type="entry name" value="Receptor L-domain"/>
    <property type="match status" value="1"/>
</dbReference>
<evidence type="ECO:0000259" key="1">
    <source>
        <dbReference type="Pfam" id="PF01030"/>
    </source>
</evidence>
<feature type="non-terminal residue" evidence="2">
    <location>
        <position position="73"/>
    </location>
</feature>
<dbReference type="Proteomes" id="UP001266305">
    <property type="component" value="Unassembled WGS sequence"/>
</dbReference>
<organism evidence="2 3">
    <name type="scientific">Saguinus oedipus</name>
    <name type="common">Cotton-top tamarin</name>
    <name type="synonym">Oedipomidas oedipus</name>
    <dbReference type="NCBI Taxonomy" id="9490"/>
    <lineage>
        <taxon>Eukaryota</taxon>
        <taxon>Metazoa</taxon>
        <taxon>Chordata</taxon>
        <taxon>Craniata</taxon>
        <taxon>Vertebrata</taxon>
        <taxon>Euteleostomi</taxon>
        <taxon>Mammalia</taxon>
        <taxon>Eutheria</taxon>
        <taxon>Euarchontoglires</taxon>
        <taxon>Primates</taxon>
        <taxon>Haplorrhini</taxon>
        <taxon>Platyrrhini</taxon>
        <taxon>Cebidae</taxon>
        <taxon>Callitrichinae</taxon>
        <taxon>Saguinus</taxon>
    </lineage>
</organism>
<name>A0ABQ9VDY4_SAGOE</name>
<sequence>GIPESKYVTLTPSEHAVTQPPFNVDNIASELENFMGLIEVVTGYVKIRHSHALVSLSFLKNLRLILGEDQLEG</sequence>
<evidence type="ECO:0000313" key="3">
    <source>
        <dbReference type="Proteomes" id="UP001266305"/>
    </source>
</evidence>
<protein>
    <submittedName>
        <fullName evidence="2">Insulin-like growth factor 1 receptor</fullName>
    </submittedName>
</protein>
<dbReference type="Pfam" id="PF01030">
    <property type="entry name" value="Recep_L_domain"/>
    <property type="match status" value="1"/>
</dbReference>
<proteinExistence type="predicted"/>
<dbReference type="SUPFAM" id="SSF52058">
    <property type="entry name" value="L domain-like"/>
    <property type="match status" value="1"/>
</dbReference>
<keyword evidence="3" id="KW-1185">Reference proteome</keyword>
<feature type="domain" description="Receptor L-domain" evidence="1">
    <location>
        <begin position="26"/>
        <end position="70"/>
    </location>
</feature>
<accession>A0ABQ9VDY4</accession>
<dbReference type="EMBL" id="JASSZA010000006">
    <property type="protein sequence ID" value="KAK2107585.1"/>
    <property type="molecule type" value="Genomic_DNA"/>
</dbReference>
<comment type="caution">
    <text evidence="2">The sequence shown here is derived from an EMBL/GenBank/DDBJ whole genome shotgun (WGS) entry which is preliminary data.</text>
</comment>
<gene>
    <name evidence="2" type="primary">IGF1R_4</name>
    <name evidence="2" type="ORF">P7K49_012750</name>
</gene>
<dbReference type="InterPro" id="IPR000494">
    <property type="entry name" value="Rcpt_L-dom"/>
</dbReference>
<reference evidence="2 3" key="1">
    <citation type="submission" date="2023-05" db="EMBL/GenBank/DDBJ databases">
        <title>B98-5 Cell Line De Novo Hybrid Assembly: An Optical Mapping Approach.</title>
        <authorList>
            <person name="Kananen K."/>
            <person name="Auerbach J.A."/>
            <person name="Kautto E."/>
            <person name="Blachly J.S."/>
        </authorList>
    </citation>
    <scope>NUCLEOTIDE SEQUENCE [LARGE SCALE GENOMIC DNA]</scope>
    <source>
        <strain evidence="2">B95-8</strain>
        <tissue evidence="2">Cell line</tissue>
    </source>
</reference>